<dbReference type="AlphaFoldDB" id="A0A1H3R8U3"/>
<proteinExistence type="predicted"/>
<evidence type="ECO:0000256" key="1">
    <source>
        <dbReference type="SAM" id="MobiDB-lite"/>
    </source>
</evidence>
<name>A0A1H3R8U3_9PSEU</name>
<accession>A0A1H3R8U3</accession>
<evidence type="ECO:0000256" key="2">
    <source>
        <dbReference type="SAM" id="SignalP"/>
    </source>
</evidence>
<reference evidence="4" key="1">
    <citation type="submission" date="2016-10" db="EMBL/GenBank/DDBJ databases">
        <authorList>
            <person name="Varghese N."/>
            <person name="Submissions S."/>
        </authorList>
    </citation>
    <scope>NUCLEOTIDE SEQUENCE [LARGE SCALE GENOMIC DNA]</scope>
    <source>
        <strain evidence="4">CGMCC 4.3530</strain>
    </source>
</reference>
<gene>
    <name evidence="3" type="ORF">SAMN05216215_105251</name>
</gene>
<protein>
    <submittedName>
        <fullName evidence="3">Uncharacterized protein</fullName>
    </submittedName>
</protein>
<organism evidence="3 4">
    <name type="scientific">Saccharopolyspora shandongensis</name>
    <dbReference type="NCBI Taxonomy" id="418495"/>
    <lineage>
        <taxon>Bacteria</taxon>
        <taxon>Bacillati</taxon>
        <taxon>Actinomycetota</taxon>
        <taxon>Actinomycetes</taxon>
        <taxon>Pseudonocardiales</taxon>
        <taxon>Pseudonocardiaceae</taxon>
        <taxon>Saccharopolyspora</taxon>
    </lineage>
</organism>
<keyword evidence="2" id="KW-0732">Signal</keyword>
<dbReference type="Proteomes" id="UP000199529">
    <property type="component" value="Unassembled WGS sequence"/>
</dbReference>
<feature type="chain" id="PRO_5011725269" evidence="2">
    <location>
        <begin position="26"/>
        <end position="363"/>
    </location>
</feature>
<sequence length="363" mass="38189">MSRRTGTTVATALVVVVGTAGTALAQGTWTSEEFPARPETASYVSTMSSGGGATWAFGSYSPPGSPTSITAQAFRREETGRWVEVPVPNVGQIVASAVTGPDDAWAVSQFTKVSRGATIHWDGQAWTEVPLEVPDAPRISPHDVAAVGPDVWAVGNAYRDGESPLSRSFAARWVDGGWQGVPLPPATDEQNFSSVGGAAPDDLWMAGTTVARPQQIVSMHWDGAQWSHVQVPPVDTTDSDYLTVHDVAAFAPDDVWISATQKPYDTPGDGQPILMHWDGNQWSREQAPVPPGGTGKLVHADGALWSLGAGALLRYDGTSWQQVDGPQEGSLGNGAELPDGRLVGTGSAGDPMTPQPFAAVQNR</sequence>
<evidence type="ECO:0000313" key="4">
    <source>
        <dbReference type="Proteomes" id="UP000199529"/>
    </source>
</evidence>
<dbReference type="OrthoDB" id="3454650at2"/>
<keyword evidence="4" id="KW-1185">Reference proteome</keyword>
<dbReference type="STRING" id="418495.SAMN05216215_105251"/>
<feature type="signal peptide" evidence="2">
    <location>
        <begin position="1"/>
        <end position="25"/>
    </location>
</feature>
<dbReference type="EMBL" id="FNOK01000052">
    <property type="protein sequence ID" value="SDZ21923.1"/>
    <property type="molecule type" value="Genomic_DNA"/>
</dbReference>
<feature type="region of interest" description="Disordered" evidence="1">
    <location>
        <begin position="323"/>
        <end position="363"/>
    </location>
</feature>
<evidence type="ECO:0000313" key="3">
    <source>
        <dbReference type="EMBL" id="SDZ21923.1"/>
    </source>
</evidence>